<keyword evidence="5" id="KW-0560">Oxidoreductase</keyword>
<evidence type="ECO:0000256" key="7">
    <source>
        <dbReference type="ARBA" id="ARBA00023033"/>
    </source>
</evidence>
<dbReference type="EMBL" id="JADMLG010000002">
    <property type="protein sequence ID" value="MBH0775526.1"/>
    <property type="molecule type" value="Genomic_DNA"/>
</dbReference>
<comment type="cofactor">
    <cofactor evidence="1">
        <name>heme</name>
        <dbReference type="ChEBI" id="CHEBI:30413"/>
    </cofactor>
</comment>
<dbReference type="SUPFAM" id="SSF48264">
    <property type="entry name" value="Cytochrome P450"/>
    <property type="match status" value="1"/>
</dbReference>
<organism evidence="8 9">
    <name type="scientific">Nocardia bovistercoris</name>
    <dbReference type="NCBI Taxonomy" id="2785916"/>
    <lineage>
        <taxon>Bacteria</taxon>
        <taxon>Bacillati</taxon>
        <taxon>Actinomycetota</taxon>
        <taxon>Actinomycetes</taxon>
        <taxon>Mycobacteriales</taxon>
        <taxon>Nocardiaceae</taxon>
        <taxon>Nocardia</taxon>
    </lineage>
</organism>
<comment type="caution">
    <text evidence="8">The sequence shown here is derived from an EMBL/GenBank/DDBJ whole genome shotgun (WGS) entry which is preliminary data.</text>
</comment>
<evidence type="ECO:0000313" key="9">
    <source>
        <dbReference type="Proteomes" id="UP000655751"/>
    </source>
</evidence>
<evidence type="ECO:0000256" key="3">
    <source>
        <dbReference type="ARBA" id="ARBA00022617"/>
    </source>
</evidence>
<evidence type="ECO:0000256" key="4">
    <source>
        <dbReference type="ARBA" id="ARBA00022723"/>
    </source>
</evidence>
<evidence type="ECO:0000256" key="2">
    <source>
        <dbReference type="ARBA" id="ARBA00010617"/>
    </source>
</evidence>
<dbReference type="PANTHER" id="PTHR46696:SF4">
    <property type="entry name" value="BIOTIN BIOSYNTHESIS CYTOCHROME P450"/>
    <property type="match status" value="1"/>
</dbReference>
<keyword evidence="3" id="KW-0349">Heme</keyword>
<dbReference type="RefSeq" id="WP_196147891.1">
    <property type="nucleotide sequence ID" value="NZ_JADMLG010000002.1"/>
</dbReference>
<dbReference type="PRINTS" id="PR00359">
    <property type="entry name" value="BP450"/>
</dbReference>
<dbReference type="CDD" id="cd11033">
    <property type="entry name" value="CYP142-like"/>
    <property type="match status" value="1"/>
</dbReference>
<dbReference type="GO" id="GO:0020037">
    <property type="term" value="F:heme binding"/>
    <property type="evidence" value="ECO:0007669"/>
    <property type="project" value="InterPro"/>
</dbReference>
<dbReference type="InterPro" id="IPR002397">
    <property type="entry name" value="Cyt_P450_B"/>
</dbReference>
<keyword evidence="7" id="KW-0503">Monooxygenase</keyword>
<dbReference type="Proteomes" id="UP000655751">
    <property type="component" value="Unassembled WGS sequence"/>
</dbReference>
<dbReference type="GO" id="GO:0006707">
    <property type="term" value="P:cholesterol catabolic process"/>
    <property type="evidence" value="ECO:0007669"/>
    <property type="project" value="TreeGrafter"/>
</dbReference>
<comment type="similarity">
    <text evidence="2">Belongs to the cytochrome P450 family.</text>
</comment>
<reference evidence="8" key="1">
    <citation type="submission" date="2020-11" db="EMBL/GenBank/DDBJ databases">
        <title>Nocardia NEAU-351.nov., a novel actinomycete isolated from the cow dung.</title>
        <authorList>
            <person name="Zhang X."/>
        </authorList>
    </citation>
    <scope>NUCLEOTIDE SEQUENCE</scope>
    <source>
        <strain evidence="8">NEAU-351</strain>
    </source>
</reference>
<dbReference type="InterPro" id="IPR001128">
    <property type="entry name" value="Cyt_P450"/>
</dbReference>
<evidence type="ECO:0000256" key="5">
    <source>
        <dbReference type="ARBA" id="ARBA00023002"/>
    </source>
</evidence>
<evidence type="ECO:0000256" key="6">
    <source>
        <dbReference type="ARBA" id="ARBA00023004"/>
    </source>
</evidence>
<dbReference type="FunFam" id="1.10.630.10:FF:000018">
    <property type="entry name" value="Cytochrome P450 monooxygenase"/>
    <property type="match status" value="1"/>
</dbReference>
<dbReference type="PANTHER" id="PTHR46696">
    <property type="entry name" value="P450, PUTATIVE (EUROFUNG)-RELATED"/>
    <property type="match status" value="1"/>
</dbReference>
<dbReference type="GO" id="GO:0008395">
    <property type="term" value="F:steroid hydroxylase activity"/>
    <property type="evidence" value="ECO:0007669"/>
    <property type="project" value="TreeGrafter"/>
</dbReference>
<evidence type="ECO:0000256" key="1">
    <source>
        <dbReference type="ARBA" id="ARBA00001971"/>
    </source>
</evidence>
<dbReference type="AlphaFoldDB" id="A0A931I783"/>
<name>A0A931I783_9NOCA</name>
<evidence type="ECO:0000313" key="8">
    <source>
        <dbReference type="EMBL" id="MBH0775526.1"/>
    </source>
</evidence>
<protein>
    <submittedName>
        <fullName evidence="8">Cytochrome P450</fullName>
    </submittedName>
</protein>
<accession>A0A931I783</accession>
<proteinExistence type="inferred from homology"/>
<keyword evidence="4" id="KW-0479">Metal-binding</keyword>
<dbReference type="GO" id="GO:0036199">
    <property type="term" value="F:cholest-4-en-3-one 26-monooxygenase activity"/>
    <property type="evidence" value="ECO:0007669"/>
    <property type="project" value="TreeGrafter"/>
</dbReference>
<dbReference type="GO" id="GO:0005506">
    <property type="term" value="F:iron ion binding"/>
    <property type="evidence" value="ECO:0007669"/>
    <property type="project" value="InterPro"/>
</dbReference>
<dbReference type="Gene3D" id="1.10.630.10">
    <property type="entry name" value="Cytochrome P450"/>
    <property type="match status" value="1"/>
</dbReference>
<dbReference type="Pfam" id="PF00067">
    <property type="entry name" value="p450"/>
    <property type="match status" value="1"/>
</dbReference>
<sequence length="404" mass="44965">MFTSHTDVLEIDLTDRSHYASGFPHELFAELRRHGRVLRHGPIPQHGFDREFWTLLGNAEIRRANQEWETFSAAEGHGLVPLPPERRGKMLLSMDPPDHTRMRRLINSGFTPRMVAGLEAKIADRAERILDAAAARVDVDFVADVSFQLPMHVIADIMGIPEQDRSEVFRLTDTMIRALDPSQGMSVQDRQSAEMEIFTYATGLSAEKRANPTDDVWSILANGTLEPFELDLFFTVLAIAGSETTSNALSQGILAFVNNPDQLDQLRRDPSLQRSATEEMLRWSSPVVSFGRTVTRDTELGGQRLLAGDRVVMFHPSGSFDEAVYHEPTRFDIHRSPNPHLAFGGGGAHFCLGASLARTEINVLVSAILRRFATIEVTGEPTWLNVGPLNNVGVAMQSLPLRFT</sequence>
<gene>
    <name evidence="8" type="ORF">IT779_04380</name>
</gene>
<keyword evidence="9" id="KW-1185">Reference proteome</keyword>
<dbReference type="InterPro" id="IPR036396">
    <property type="entry name" value="Cyt_P450_sf"/>
</dbReference>
<keyword evidence="6" id="KW-0408">Iron</keyword>